<dbReference type="PANTHER" id="PTHR43791">
    <property type="entry name" value="PERMEASE-RELATED"/>
    <property type="match status" value="1"/>
</dbReference>
<evidence type="ECO:0000313" key="7">
    <source>
        <dbReference type="EMBL" id="USW52947.1"/>
    </source>
</evidence>
<accession>A0A9Q9AVY4</accession>
<dbReference type="OrthoDB" id="2985014at2759"/>
<keyword evidence="2" id="KW-0813">Transport</keyword>
<keyword evidence="5 6" id="KW-0472">Membrane</keyword>
<evidence type="ECO:0000256" key="6">
    <source>
        <dbReference type="SAM" id="Phobius"/>
    </source>
</evidence>
<evidence type="ECO:0000256" key="1">
    <source>
        <dbReference type="ARBA" id="ARBA00004141"/>
    </source>
</evidence>
<dbReference type="GO" id="GO:0022857">
    <property type="term" value="F:transmembrane transporter activity"/>
    <property type="evidence" value="ECO:0007669"/>
    <property type="project" value="InterPro"/>
</dbReference>
<reference evidence="7" key="1">
    <citation type="submission" date="2022-06" db="EMBL/GenBank/DDBJ databases">
        <title>Complete genome sequences of two strains of the flax pathogen Septoria linicola.</title>
        <authorList>
            <person name="Lapalu N."/>
            <person name="Simon A."/>
            <person name="Demenou B."/>
            <person name="Paumier D."/>
            <person name="Guillot M.-P."/>
            <person name="Gout L."/>
            <person name="Valade R."/>
        </authorList>
    </citation>
    <scope>NUCLEOTIDE SEQUENCE</scope>
    <source>
        <strain evidence="7">SE15195</strain>
    </source>
</reference>
<evidence type="ECO:0000256" key="3">
    <source>
        <dbReference type="ARBA" id="ARBA00022692"/>
    </source>
</evidence>
<evidence type="ECO:0000256" key="4">
    <source>
        <dbReference type="ARBA" id="ARBA00022989"/>
    </source>
</evidence>
<gene>
    <name evidence="7" type="ORF">Slin15195_G062660</name>
</gene>
<feature type="transmembrane region" description="Helical" evidence="6">
    <location>
        <begin position="71"/>
        <end position="91"/>
    </location>
</feature>
<dbReference type="EMBL" id="CP099422">
    <property type="protein sequence ID" value="USW52947.1"/>
    <property type="molecule type" value="Genomic_DNA"/>
</dbReference>
<evidence type="ECO:0000256" key="2">
    <source>
        <dbReference type="ARBA" id="ARBA00022448"/>
    </source>
</evidence>
<keyword evidence="3 6" id="KW-0812">Transmembrane</keyword>
<dbReference type="Pfam" id="PF07690">
    <property type="entry name" value="MFS_1"/>
    <property type="match status" value="1"/>
</dbReference>
<feature type="transmembrane region" description="Helical" evidence="6">
    <location>
        <begin position="36"/>
        <end position="59"/>
    </location>
</feature>
<dbReference type="InterPro" id="IPR011701">
    <property type="entry name" value="MFS"/>
</dbReference>
<feature type="transmembrane region" description="Helical" evidence="6">
    <location>
        <begin position="97"/>
        <end position="117"/>
    </location>
</feature>
<keyword evidence="4 6" id="KW-1133">Transmembrane helix</keyword>
<protein>
    <submittedName>
        <fullName evidence="7">Major facilitator superfamily, MFS transporter superfamily</fullName>
    </submittedName>
</protein>
<comment type="subcellular location">
    <subcellularLocation>
        <location evidence="1">Membrane</location>
        <topology evidence="1">Multi-pass membrane protein</topology>
    </subcellularLocation>
</comment>
<feature type="transmembrane region" description="Helical" evidence="6">
    <location>
        <begin position="129"/>
        <end position="153"/>
    </location>
</feature>
<evidence type="ECO:0000313" key="8">
    <source>
        <dbReference type="Proteomes" id="UP001056384"/>
    </source>
</evidence>
<dbReference type="SUPFAM" id="SSF103473">
    <property type="entry name" value="MFS general substrate transporter"/>
    <property type="match status" value="1"/>
</dbReference>
<dbReference type="GO" id="GO:0016020">
    <property type="term" value="C:membrane"/>
    <property type="evidence" value="ECO:0007669"/>
    <property type="project" value="UniProtKB-SubCell"/>
</dbReference>
<dbReference type="PANTHER" id="PTHR43791:SF51">
    <property type="entry name" value="MAJOR FACILITATOR SUPERFAMILY (MFS) PROFILE DOMAIN-CONTAINING PROTEIN"/>
    <property type="match status" value="1"/>
</dbReference>
<evidence type="ECO:0000256" key="5">
    <source>
        <dbReference type="ARBA" id="ARBA00023136"/>
    </source>
</evidence>
<proteinExistence type="predicted"/>
<feature type="transmembrane region" description="Helical" evidence="6">
    <location>
        <begin position="165"/>
        <end position="187"/>
    </location>
</feature>
<feature type="transmembrane region" description="Helical" evidence="6">
    <location>
        <begin position="358"/>
        <end position="379"/>
    </location>
</feature>
<sequence length="427" mass="47586">MFLLKNLDADNISNARIMNKGTDQNIMTQLGMSSDAYTLLTVLYYIPYIVLEAPSNLLLKRAKPSVWQSRIMMTWGIVLCCHVACTNKAGIYAARAILGAAEAGMFPGVILQMTYWYRPDEMSVRLLYFWKMIMAYILGNLSGVFGGLFAYGFDLASSSAGLSGWQLLLLFEGLLTVVFAVVIYFCLPDFPNTARWLSDREKAFVLARWPPNAPMADELHFRWSEIKEALKDIRLWMFTLIWATQTVGTHGTRFYQSTVIANLGFTRARRLGSLPRPLYPLTFLSVILACYGVLYRYPSNGSVYAATMIANACASAWYPMMATGSALSIGFVNSHGQIGGAIGPQIFRSKYAPQYTQAFGVVMGIVGVCILLTLATWWVTRRTEHETRRLKLARVAAEKKCLAILDDVVDCDLRKRHGEGLDGGDVA</sequence>
<dbReference type="InterPro" id="IPR036259">
    <property type="entry name" value="MFS_trans_sf"/>
</dbReference>
<organism evidence="7 8">
    <name type="scientific">Septoria linicola</name>
    <dbReference type="NCBI Taxonomy" id="215465"/>
    <lineage>
        <taxon>Eukaryota</taxon>
        <taxon>Fungi</taxon>
        <taxon>Dikarya</taxon>
        <taxon>Ascomycota</taxon>
        <taxon>Pezizomycotina</taxon>
        <taxon>Dothideomycetes</taxon>
        <taxon>Dothideomycetidae</taxon>
        <taxon>Mycosphaerellales</taxon>
        <taxon>Mycosphaerellaceae</taxon>
        <taxon>Septoria</taxon>
    </lineage>
</organism>
<dbReference type="Gene3D" id="1.20.1250.20">
    <property type="entry name" value="MFS general substrate transporter like domains"/>
    <property type="match status" value="2"/>
</dbReference>
<name>A0A9Q9AVY4_9PEZI</name>
<dbReference type="AlphaFoldDB" id="A0A9Q9AVY4"/>
<keyword evidence="8" id="KW-1185">Reference proteome</keyword>
<dbReference type="Proteomes" id="UP001056384">
    <property type="component" value="Chromosome 5"/>
</dbReference>
<feature type="transmembrane region" description="Helical" evidence="6">
    <location>
        <begin position="278"/>
        <end position="297"/>
    </location>
</feature>